<name>A0A819T0B4_9BILA</name>
<comment type="caution">
    <text evidence="2">The sequence shown here is derived from an EMBL/GenBank/DDBJ whole genome shotgun (WGS) entry which is preliminary data.</text>
</comment>
<protein>
    <submittedName>
        <fullName evidence="2">Uncharacterized protein</fullName>
    </submittedName>
</protein>
<evidence type="ECO:0000256" key="1">
    <source>
        <dbReference type="SAM" id="Coils"/>
    </source>
</evidence>
<proteinExistence type="predicted"/>
<reference evidence="2" key="1">
    <citation type="submission" date="2021-02" db="EMBL/GenBank/DDBJ databases">
        <authorList>
            <person name="Nowell W R."/>
        </authorList>
    </citation>
    <scope>NUCLEOTIDE SEQUENCE</scope>
</reference>
<evidence type="ECO:0000313" key="2">
    <source>
        <dbReference type="EMBL" id="CAF4080145.1"/>
    </source>
</evidence>
<dbReference type="AlphaFoldDB" id="A0A819T0B4"/>
<dbReference type="Proteomes" id="UP000663866">
    <property type="component" value="Unassembled WGS sequence"/>
</dbReference>
<accession>A0A819T0B4</accession>
<keyword evidence="3" id="KW-1185">Reference proteome</keyword>
<gene>
    <name evidence="2" type="ORF">OVN521_LOCUS19721</name>
</gene>
<feature type="coiled-coil region" evidence="1">
    <location>
        <begin position="86"/>
        <end position="113"/>
    </location>
</feature>
<keyword evidence="1" id="KW-0175">Coiled coil</keyword>
<evidence type="ECO:0000313" key="3">
    <source>
        <dbReference type="Proteomes" id="UP000663866"/>
    </source>
</evidence>
<dbReference type="EMBL" id="CAJOBG010003772">
    <property type="protein sequence ID" value="CAF4080145.1"/>
    <property type="molecule type" value="Genomic_DNA"/>
</dbReference>
<organism evidence="2 3">
    <name type="scientific">Rotaria magnacalcarata</name>
    <dbReference type="NCBI Taxonomy" id="392030"/>
    <lineage>
        <taxon>Eukaryota</taxon>
        <taxon>Metazoa</taxon>
        <taxon>Spiralia</taxon>
        <taxon>Gnathifera</taxon>
        <taxon>Rotifera</taxon>
        <taxon>Eurotatoria</taxon>
        <taxon>Bdelloidea</taxon>
        <taxon>Philodinida</taxon>
        <taxon>Philodinidae</taxon>
        <taxon>Rotaria</taxon>
    </lineage>
</organism>
<sequence length="525" mass="62214">MERLRRKFFKLRKRAKSTASVSSSKKGDDDEIYLEPEYDETSNIAIHFDAISEELLSIAKRSSHTIRLSKIRDDLLIVKTMITRRLNENSKELYNANKKIDSLKRQFNKQTNDIDHEGSLSTRYNRSFASDHSVADSASCYSIWSPANSILSSSVTTPTFRRRIAEVSVSNMNYSSIIQEHFVYIYQQLCSNCSKCSCYQTFIRNHIELEYLSICSHNEQLKCENDLLQRLLADCKYSYEKQYVLFSQYEQYLIEYENCIQIQYELIKSFQQLIDRFQITFDKRKRDDDNHETHIYQKISDLTPVGIHQDAENTPPLVGIEPTIFGLEVQRVNPLRHRGSAAPISEYDAEIELYRTISVLHEQCQRYLSQLPRRAQLFSYSQEQFQPPPNVSGIVDVADLEISILLVDVLTLKHENIELRWTNDRLLREKKAYKTKIDLYELTNKYFILNNNDNILTKNSDNELIQREKTLRLYVYRLYDLLQTTSKQLKERQVHYENLIYQFKIRHRELIEHIRRIEQTKKRNK</sequence>